<protein>
    <submittedName>
        <fullName evidence="1">Uncharacterized protein</fullName>
    </submittedName>
</protein>
<keyword evidence="2" id="KW-1185">Reference proteome</keyword>
<evidence type="ECO:0000313" key="1">
    <source>
        <dbReference type="EMBL" id="KAI3692809.1"/>
    </source>
</evidence>
<name>A0ACB8Z561_ARCLA</name>
<organism evidence="1 2">
    <name type="scientific">Arctium lappa</name>
    <name type="common">Greater burdock</name>
    <name type="synonym">Lappa major</name>
    <dbReference type="NCBI Taxonomy" id="4217"/>
    <lineage>
        <taxon>Eukaryota</taxon>
        <taxon>Viridiplantae</taxon>
        <taxon>Streptophyta</taxon>
        <taxon>Embryophyta</taxon>
        <taxon>Tracheophyta</taxon>
        <taxon>Spermatophyta</taxon>
        <taxon>Magnoliopsida</taxon>
        <taxon>eudicotyledons</taxon>
        <taxon>Gunneridae</taxon>
        <taxon>Pentapetalae</taxon>
        <taxon>asterids</taxon>
        <taxon>campanulids</taxon>
        <taxon>Asterales</taxon>
        <taxon>Asteraceae</taxon>
        <taxon>Carduoideae</taxon>
        <taxon>Cardueae</taxon>
        <taxon>Arctiinae</taxon>
        <taxon>Arctium</taxon>
    </lineage>
</organism>
<comment type="caution">
    <text evidence="1">The sequence shown here is derived from an EMBL/GenBank/DDBJ whole genome shotgun (WGS) entry which is preliminary data.</text>
</comment>
<dbReference type="EMBL" id="CM042057">
    <property type="protein sequence ID" value="KAI3692809.1"/>
    <property type="molecule type" value="Genomic_DNA"/>
</dbReference>
<proteinExistence type="predicted"/>
<accession>A0ACB8Z561</accession>
<reference evidence="2" key="1">
    <citation type="journal article" date="2022" name="Mol. Ecol. Resour.">
        <title>The genomes of chicory, endive, great burdock and yacon provide insights into Asteraceae palaeo-polyploidization history and plant inulin production.</title>
        <authorList>
            <person name="Fan W."/>
            <person name="Wang S."/>
            <person name="Wang H."/>
            <person name="Wang A."/>
            <person name="Jiang F."/>
            <person name="Liu H."/>
            <person name="Zhao H."/>
            <person name="Xu D."/>
            <person name="Zhang Y."/>
        </authorList>
    </citation>
    <scope>NUCLEOTIDE SEQUENCE [LARGE SCALE GENOMIC DNA]</scope>
    <source>
        <strain evidence="2">cv. Niubang</strain>
    </source>
</reference>
<dbReference type="Proteomes" id="UP001055879">
    <property type="component" value="Linkage Group LG11"/>
</dbReference>
<sequence length="91" mass="10478">MYKSKLNELCQKNRWGSPMYSFIKDGEEHSPLFRGSVVVNGFTFVSQSIFKSSKSAYNDAAQHALNHFTTFTRYLLDLEPFDDTITMIQSL</sequence>
<gene>
    <name evidence="1" type="ORF">L6452_32632</name>
</gene>
<reference evidence="1 2" key="2">
    <citation type="journal article" date="2022" name="Mol. Ecol. Resour.">
        <title>The genomes of chicory, endive, great burdock and yacon provide insights into Asteraceae paleo-polyploidization history and plant inulin production.</title>
        <authorList>
            <person name="Fan W."/>
            <person name="Wang S."/>
            <person name="Wang H."/>
            <person name="Wang A."/>
            <person name="Jiang F."/>
            <person name="Liu H."/>
            <person name="Zhao H."/>
            <person name="Xu D."/>
            <person name="Zhang Y."/>
        </authorList>
    </citation>
    <scope>NUCLEOTIDE SEQUENCE [LARGE SCALE GENOMIC DNA]</scope>
    <source>
        <strain evidence="2">cv. Niubang</strain>
    </source>
</reference>
<evidence type="ECO:0000313" key="2">
    <source>
        <dbReference type="Proteomes" id="UP001055879"/>
    </source>
</evidence>